<protein>
    <submittedName>
        <fullName evidence="7">DUF300-domain-containing protein</fullName>
    </submittedName>
</protein>
<feature type="region of interest" description="Disordered" evidence="5">
    <location>
        <begin position="381"/>
        <end position="425"/>
    </location>
</feature>
<dbReference type="SMART" id="SM01417">
    <property type="entry name" value="Solute_trans_a"/>
    <property type="match status" value="1"/>
</dbReference>
<dbReference type="GeneID" id="28982477"/>
<dbReference type="OrthoDB" id="5348404at2759"/>
<name>A0A0J0XY83_9TREE</name>
<accession>A0A0J0XY83</accession>
<feature type="transmembrane region" description="Helical" evidence="6">
    <location>
        <begin position="69"/>
        <end position="90"/>
    </location>
</feature>
<evidence type="ECO:0000313" key="8">
    <source>
        <dbReference type="Proteomes" id="UP000053611"/>
    </source>
</evidence>
<dbReference type="RefSeq" id="XP_018282499.1">
    <property type="nucleotide sequence ID" value="XM_018421874.1"/>
</dbReference>
<evidence type="ECO:0000256" key="4">
    <source>
        <dbReference type="ARBA" id="ARBA00023136"/>
    </source>
</evidence>
<dbReference type="GO" id="GO:0016020">
    <property type="term" value="C:membrane"/>
    <property type="evidence" value="ECO:0007669"/>
    <property type="project" value="UniProtKB-SubCell"/>
</dbReference>
<feature type="region of interest" description="Disordered" evidence="5">
    <location>
        <begin position="458"/>
        <end position="749"/>
    </location>
</feature>
<feature type="compositionally biased region" description="Polar residues" evidence="5">
    <location>
        <begin position="723"/>
        <end position="732"/>
    </location>
</feature>
<proteinExistence type="predicted"/>
<feature type="transmembrane region" description="Helical" evidence="6">
    <location>
        <begin position="241"/>
        <end position="261"/>
    </location>
</feature>
<keyword evidence="8" id="KW-1185">Reference proteome</keyword>
<dbReference type="PANTHER" id="PTHR23423">
    <property type="entry name" value="ORGANIC SOLUTE TRANSPORTER-RELATED"/>
    <property type="match status" value="1"/>
</dbReference>
<dbReference type="Pfam" id="PF03619">
    <property type="entry name" value="Solute_trans_a"/>
    <property type="match status" value="1"/>
</dbReference>
<dbReference type="STRING" id="879819.A0A0J0XY83"/>
<evidence type="ECO:0000256" key="6">
    <source>
        <dbReference type="SAM" id="Phobius"/>
    </source>
</evidence>
<dbReference type="Proteomes" id="UP000053611">
    <property type="component" value="Unassembled WGS sequence"/>
</dbReference>
<keyword evidence="3 6" id="KW-1133">Transmembrane helix</keyword>
<feature type="transmembrane region" description="Helical" evidence="6">
    <location>
        <begin position="32"/>
        <end position="57"/>
    </location>
</feature>
<feature type="transmembrane region" description="Helical" evidence="6">
    <location>
        <begin position="163"/>
        <end position="184"/>
    </location>
</feature>
<keyword evidence="2 6" id="KW-0812">Transmembrane</keyword>
<evidence type="ECO:0000256" key="1">
    <source>
        <dbReference type="ARBA" id="ARBA00004141"/>
    </source>
</evidence>
<feature type="compositionally biased region" description="Pro residues" evidence="5">
    <location>
        <begin position="701"/>
        <end position="712"/>
    </location>
</feature>
<evidence type="ECO:0000256" key="5">
    <source>
        <dbReference type="SAM" id="MobiDB-lite"/>
    </source>
</evidence>
<dbReference type="EMBL" id="KQ087179">
    <property type="protein sequence ID" value="KLT46008.1"/>
    <property type="molecule type" value="Genomic_DNA"/>
</dbReference>
<gene>
    <name evidence="7" type="ORF">CC85DRAFT_282145</name>
</gene>
<keyword evidence="4 6" id="KW-0472">Membrane</keyword>
<feature type="compositionally biased region" description="Acidic residues" evidence="5">
    <location>
        <begin position="532"/>
        <end position="542"/>
    </location>
</feature>
<dbReference type="AlphaFoldDB" id="A0A0J0XY83"/>
<evidence type="ECO:0000256" key="3">
    <source>
        <dbReference type="ARBA" id="ARBA00022989"/>
    </source>
</evidence>
<sequence>MSLPSFPGGPAATEPPAVPGPGRGGAGDHLPAALLAVCGACTFVATALSIWSIVLQLKNYRMPALQRCVVRIMVMVPLYALSSLIALYSLNAAFFIDAIRDLYEGFVIYTFLQLLITYLGGERDLLLRLNGRPPIPHNFPVSVFFAPMDPSDPWTLLNLKRGVLQYVQIKPLLVIITAVCKWTGTWKEGEFTLTSGYTYVTIVYNISICLSLYCLAMFWVAVNKDLQPFRPVPKFLCVKGILFFSFWQGVFVGFLVSTGAIKSVGPYTDPEHMVLAIVDSMICLEMPFFAIAHQYAFRASDYIDDSVIHVARLPFIYAARDAFGVKDVWEDIKYTFRARGVSYKAYEAADGGLHYGEGRQKRIRAGLRYSRGGKAKYWLNDPNADGERQSLLPKTNGEMPFRADDSSDSDVSDAPSLDFSDLSDTEQQMYDRARRVGYSGFPNIDISREQARRMRRHEENGILAGRRLRLSSDARQRAGSPDAPMPGPSGQQRRSTRNRLADKGKGKGKSRAGVYGQWGERASTRPPPVVAEVDDTPFDGENENPGAWQAEDQGVGLRWTPKPKPTPVVTTPEPQPKIDEVPEPASPETVVARSDAVDLVSEAQLETPETRTRSMSAAANVPEVKPVKLIQSPHEEETSPSIASKMEALSPHTDVPPRTTASAPPLIEREASPIPSSGHPSPPRSLEADVSPPDAWERPEPSYPAPVPPPPRSEPRRGPAQPSPDSTVSSKSFRVPSYGRWDPDDNPWA</sequence>
<reference evidence="7 8" key="1">
    <citation type="submission" date="2015-03" db="EMBL/GenBank/DDBJ databases">
        <title>Genomics and transcriptomics of the oil-accumulating basidiomycete yeast T. oleaginosus allow insights into substrate utilization and the diverse evolutionary trajectories of mating systems in fungi.</title>
        <authorList>
            <consortium name="DOE Joint Genome Institute"/>
            <person name="Kourist R."/>
            <person name="Kracht O."/>
            <person name="Bracharz F."/>
            <person name="Lipzen A."/>
            <person name="Nolan M."/>
            <person name="Ohm R."/>
            <person name="Grigoriev I."/>
            <person name="Sun S."/>
            <person name="Heitman J."/>
            <person name="Bruck T."/>
            <person name="Nowrousian M."/>
        </authorList>
    </citation>
    <scope>NUCLEOTIDE SEQUENCE [LARGE SCALE GENOMIC DNA]</scope>
    <source>
        <strain evidence="7 8">IBC0246</strain>
    </source>
</reference>
<comment type="subcellular location">
    <subcellularLocation>
        <location evidence="1">Membrane</location>
        <topology evidence="1">Multi-pass membrane protein</topology>
    </subcellularLocation>
</comment>
<feature type="transmembrane region" description="Helical" evidence="6">
    <location>
        <begin position="102"/>
        <end position="121"/>
    </location>
</feature>
<dbReference type="InterPro" id="IPR005178">
    <property type="entry name" value="Ostalpha/TMEM184C"/>
</dbReference>
<organism evidence="7 8">
    <name type="scientific">Cutaneotrichosporon oleaginosum</name>
    <dbReference type="NCBI Taxonomy" id="879819"/>
    <lineage>
        <taxon>Eukaryota</taxon>
        <taxon>Fungi</taxon>
        <taxon>Dikarya</taxon>
        <taxon>Basidiomycota</taxon>
        <taxon>Agaricomycotina</taxon>
        <taxon>Tremellomycetes</taxon>
        <taxon>Trichosporonales</taxon>
        <taxon>Trichosporonaceae</taxon>
        <taxon>Cutaneotrichosporon</taxon>
    </lineage>
</organism>
<evidence type="ECO:0000256" key="2">
    <source>
        <dbReference type="ARBA" id="ARBA00022692"/>
    </source>
</evidence>
<feature type="transmembrane region" description="Helical" evidence="6">
    <location>
        <begin position="196"/>
        <end position="220"/>
    </location>
</feature>
<evidence type="ECO:0000313" key="7">
    <source>
        <dbReference type="EMBL" id="KLT46008.1"/>
    </source>
</evidence>